<feature type="transmembrane region" description="Helical" evidence="14">
    <location>
        <begin position="116"/>
        <end position="136"/>
    </location>
</feature>
<evidence type="ECO:0000256" key="14">
    <source>
        <dbReference type="SAM" id="Phobius"/>
    </source>
</evidence>
<dbReference type="CDD" id="cd00075">
    <property type="entry name" value="HATPase"/>
    <property type="match status" value="1"/>
</dbReference>
<keyword evidence="8" id="KW-0547">Nucleotide-binding</keyword>
<dbReference type="PANTHER" id="PTHR45453">
    <property type="entry name" value="PHOSPHATE REGULON SENSOR PROTEIN PHOR"/>
    <property type="match status" value="1"/>
</dbReference>
<evidence type="ECO:0000256" key="6">
    <source>
        <dbReference type="ARBA" id="ARBA00022679"/>
    </source>
</evidence>
<dbReference type="InterPro" id="IPR036890">
    <property type="entry name" value="HATPase_C_sf"/>
</dbReference>
<dbReference type="RefSeq" id="WP_307229662.1">
    <property type="nucleotide sequence ID" value="NZ_JAUSTT010000013.1"/>
</dbReference>
<evidence type="ECO:0000259" key="15">
    <source>
        <dbReference type="PROSITE" id="PS50109"/>
    </source>
</evidence>
<evidence type="ECO:0000256" key="7">
    <source>
        <dbReference type="ARBA" id="ARBA00022692"/>
    </source>
</evidence>
<keyword evidence="13 14" id="KW-0472">Membrane</keyword>
<dbReference type="Gene3D" id="3.30.565.10">
    <property type="entry name" value="Histidine kinase-like ATPase, C-terminal domain"/>
    <property type="match status" value="1"/>
</dbReference>
<dbReference type="InterPro" id="IPR050351">
    <property type="entry name" value="BphY/WalK/GraS-like"/>
</dbReference>
<evidence type="ECO:0000256" key="2">
    <source>
        <dbReference type="ARBA" id="ARBA00004651"/>
    </source>
</evidence>
<keyword evidence="12" id="KW-0902">Two-component regulatory system</keyword>
<reference evidence="17 18" key="1">
    <citation type="submission" date="2023-07" db="EMBL/GenBank/DDBJ databases">
        <title>Genomic Encyclopedia of Type Strains, Phase IV (KMG-IV): sequencing the most valuable type-strain genomes for metagenomic binning, comparative biology and taxonomic classification.</title>
        <authorList>
            <person name="Goeker M."/>
        </authorList>
    </citation>
    <scope>NUCLEOTIDE SEQUENCE [LARGE SCALE GENOMIC DNA]</scope>
    <source>
        <strain evidence="17 18">DSM 23837</strain>
    </source>
</reference>
<feature type="domain" description="HAMP" evidence="16">
    <location>
        <begin position="146"/>
        <end position="192"/>
    </location>
</feature>
<keyword evidence="5" id="KW-0597">Phosphoprotein</keyword>
<dbReference type="InterPro" id="IPR003661">
    <property type="entry name" value="HisK_dim/P_dom"/>
</dbReference>
<dbReference type="Pfam" id="PF02518">
    <property type="entry name" value="HATPase_c"/>
    <property type="match status" value="1"/>
</dbReference>
<dbReference type="PRINTS" id="PR00344">
    <property type="entry name" value="BCTRLSENSOR"/>
</dbReference>
<evidence type="ECO:0000259" key="16">
    <source>
        <dbReference type="PROSITE" id="PS50885"/>
    </source>
</evidence>
<sequence>MERFLDQILSLFSNRGLKRLLGFFFLYLFLMLAFFFCLNIVETNKLKTERMTVYFGMLGVAAKNDPSLAAELGVKLGQSFSEEDVRRGQGLAKAYGLTEKIPSEFVPYLERKNSPFFWGKVSFFLLLTLLLLMMLLREYVHSNKKVKSMANRAEAAATGELFERVEVIDDGEWGRLEFQMNEMGTRLQELVELLKQEKVQLKDTIADISHQLKTPLASLSIFQECLEQELTAEERSDFLKRSRMELDRMDWFIQHLLMLARLEADAVGFQYQSFSVHKTVEQACEQVTALFQAKDVGLQIKTDEQPDALLQDKTWLTEAFSNILKNALEHTDSGKNVFVSIESTLVTVNVRIQDQGAGIPAKHIPHIFKKFHTAHTTSKTSAGLGLALAKSIIEKHFGVIKVDSEENVGTTFEITFLKNAGQWL</sequence>
<evidence type="ECO:0000256" key="11">
    <source>
        <dbReference type="ARBA" id="ARBA00022989"/>
    </source>
</evidence>
<dbReference type="InterPro" id="IPR005467">
    <property type="entry name" value="His_kinase_dom"/>
</dbReference>
<evidence type="ECO:0000256" key="1">
    <source>
        <dbReference type="ARBA" id="ARBA00000085"/>
    </source>
</evidence>
<keyword evidence="9 17" id="KW-0418">Kinase</keyword>
<evidence type="ECO:0000256" key="5">
    <source>
        <dbReference type="ARBA" id="ARBA00022553"/>
    </source>
</evidence>
<dbReference type="GO" id="GO:0016301">
    <property type="term" value="F:kinase activity"/>
    <property type="evidence" value="ECO:0007669"/>
    <property type="project" value="UniProtKB-KW"/>
</dbReference>
<dbReference type="CDD" id="cd00082">
    <property type="entry name" value="HisKA"/>
    <property type="match status" value="1"/>
</dbReference>
<feature type="transmembrane region" description="Helical" evidence="14">
    <location>
        <begin position="20"/>
        <end position="41"/>
    </location>
</feature>
<keyword evidence="6" id="KW-0808">Transferase</keyword>
<organism evidence="17 18">
    <name type="scientific">Bacillus chungangensis</name>
    <dbReference type="NCBI Taxonomy" id="587633"/>
    <lineage>
        <taxon>Bacteria</taxon>
        <taxon>Bacillati</taxon>
        <taxon>Bacillota</taxon>
        <taxon>Bacilli</taxon>
        <taxon>Bacillales</taxon>
        <taxon>Bacillaceae</taxon>
        <taxon>Bacillus</taxon>
    </lineage>
</organism>
<keyword evidence="10" id="KW-0067">ATP-binding</keyword>
<feature type="domain" description="Histidine kinase" evidence="15">
    <location>
        <begin position="207"/>
        <end position="420"/>
    </location>
</feature>
<evidence type="ECO:0000256" key="4">
    <source>
        <dbReference type="ARBA" id="ARBA00022475"/>
    </source>
</evidence>
<keyword evidence="7 14" id="KW-0812">Transmembrane</keyword>
<dbReference type="PROSITE" id="PS50109">
    <property type="entry name" value="HIS_KIN"/>
    <property type="match status" value="1"/>
</dbReference>
<dbReference type="Pfam" id="PF00512">
    <property type="entry name" value="HisKA"/>
    <property type="match status" value="1"/>
</dbReference>
<comment type="catalytic activity">
    <reaction evidence="1">
        <text>ATP + protein L-histidine = ADP + protein N-phospho-L-histidine.</text>
        <dbReference type="EC" id="2.7.13.3"/>
    </reaction>
</comment>
<name>A0ABT9WTP1_9BACI</name>
<dbReference type="SUPFAM" id="SSF47384">
    <property type="entry name" value="Homodimeric domain of signal transducing histidine kinase"/>
    <property type="match status" value="1"/>
</dbReference>
<dbReference type="Gene3D" id="6.10.340.10">
    <property type="match status" value="1"/>
</dbReference>
<dbReference type="PANTHER" id="PTHR45453:SF2">
    <property type="entry name" value="HISTIDINE KINASE"/>
    <property type="match status" value="1"/>
</dbReference>
<dbReference type="InterPro" id="IPR004358">
    <property type="entry name" value="Sig_transdc_His_kin-like_C"/>
</dbReference>
<evidence type="ECO:0000256" key="10">
    <source>
        <dbReference type="ARBA" id="ARBA00022840"/>
    </source>
</evidence>
<dbReference type="Proteomes" id="UP001223586">
    <property type="component" value="Unassembled WGS sequence"/>
</dbReference>
<proteinExistence type="predicted"/>
<keyword evidence="18" id="KW-1185">Reference proteome</keyword>
<dbReference type="EMBL" id="JAUSTT010000013">
    <property type="protein sequence ID" value="MDQ0176479.1"/>
    <property type="molecule type" value="Genomic_DNA"/>
</dbReference>
<evidence type="ECO:0000313" key="18">
    <source>
        <dbReference type="Proteomes" id="UP001223586"/>
    </source>
</evidence>
<dbReference type="SMART" id="SM00388">
    <property type="entry name" value="HisKA"/>
    <property type="match status" value="1"/>
</dbReference>
<dbReference type="PROSITE" id="PS50885">
    <property type="entry name" value="HAMP"/>
    <property type="match status" value="1"/>
</dbReference>
<evidence type="ECO:0000256" key="13">
    <source>
        <dbReference type="ARBA" id="ARBA00023136"/>
    </source>
</evidence>
<keyword evidence="11 14" id="KW-1133">Transmembrane helix</keyword>
<keyword evidence="4" id="KW-1003">Cell membrane</keyword>
<dbReference type="SUPFAM" id="SSF55874">
    <property type="entry name" value="ATPase domain of HSP90 chaperone/DNA topoisomerase II/histidine kinase"/>
    <property type="match status" value="1"/>
</dbReference>
<comment type="subcellular location">
    <subcellularLocation>
        <location evidence="2">Cell membrane</location>
        <topology evidence="2">Multi-pass membrane protein</topology>
    </subcellularLocation>
</comment>
<evidence type="ECO:0000313" key="17">
    <source>
        <dbReference type="EMBL" id="MDQ0176479.1"/>
    </source>
</evidence>
<dbReference type="Gene3D" id="1.10.287.130">
    <property type="match status" value="1"/>
</dbReference>
<gene>
    <name evidence="17" type="ORF">J2S08_002323</name>
</gene>
<evidence type="ECO:0000256" key="3">
    <source>
        <dbReference type="ARBA" id="ARBA00012438"/>
    </source>
</evidence>
<accession>A0ABT9WTP1</accession>
<protein>
    <recommendedName>
        <fullName evidence="3">histidine kinase</fullName>
        <ecNumber evidence="3">2.7.13.3</ecNumber>
    </recommendedName>
</protein>
<dbReference type="InterPro" id="IPR036097">
    <property type="entry name" value="HisK_dim/P_sf"/>
</dbReference>
<comment type="caution">
    <text evidence="17">The sequence shown here is derived from an EMBL/GenBank/DDBJ whole genome shotgun (WGS) entry which is preliminary data.</text>
</comment>
<dbReference type="EC" id="2.7.13.3" evidence="3"/>
<evidence type="ECO:0000256" key="8">
    <source>
        <dbReference type="ARBA" id="ARBA00022741"/>
    </source>
</evidence>
<dbReference type="SMART" id="SM00387">
    <property type="entry name" value="HATPase_c"/>
    <property type="match status" value="1"/>
</dbReference>
<evidence type="ECO:0000256" key="9">
    <source>
        <dbReference type="ARBA" id="ARBA00022777"/>
    </source>
</evidence>
<evidence type="ECO:0000256" key="12">
    <source>
        <dbReference type="ARBA" id="ARBA00023012"/>
    </source>
</evidence>
<dbReference type="InterPro" id="IPR003660">
    <property type="entry name" value="HAMP_dom"/>
</dbReference>
<dbReference type="InterPro" id="IPR003594">
    <property type="entry name" value="HATPase_dom"/>
</dbReference>